<dbReference type="InterPro" id="IPR009319">
    <property type="entry name" value="Phage_A118_VSP1"/>
</dbReference>
<protein>
    <submittedName>
        <fullName evidence="1">Minor capsid protein</fullName>
    </submittedName>
</protein>
<gene>
    <name evidence="1" type="ORF">BJP51_32010</name>
</gene>
<sequence>MIIPDPIYDYDVAKLVRALKTAILDITGELSRLDLAGLSLANSKFALAEVSKILSGLNAESAAWVEKYVPKAATDGVIRAIVDLGVVSTVEEAEKIAKFSRINREMVAAAVADTQADVLAVTQNIERKVRIAVRQATADSLRGNMAKGVNGSRTISRDILSGMKKTLGDSVNTGIIDAAGRRWDPKVYTDTLARTKLSQVHREASTNEAIGRGAYYAVVSRHGATDACRSWEGRIVKLIPDAPGEFPYVGDIPKRELFHPSCRHVLSPIRDPKLLEQ</sequence>
<organism evidence="1 2">
    <name type="scientific">Paenibacillus odorifer</name>
    <dbReference type="NCBI Taxonomy" id="189426"/>
    <lineage>
        <taxon>Bacteria</taxon>
        <taxon>Bacillati</taxon>
        <taxon>Bacillota</taxon>
        <taxon>Bacilli</taxon>
        <taxon>Bacillales</taxon>
        <taxon>Paenibacillaceae</taxon>
        <taxon>Paenibacillus</taxon>
    </lineage>
</organism>
<dbReference type="EMBL" id="MKQP01000076">
    <property type="protein sequence ID" value="OMD21700.1"/>
    <property type="molecule type" value="Genomic_DNA"/>
</dbReference>
<dbReference type="AlphaFoldDB" id="A0A1R0WUK9"/>
<evidence type="ECO:0000313" key="1">
    <source>
        <dbReference type="EMBL" id="OMD21700.1"/>
    </source>
</evidence>
<dbReference type="Proteomes" id="UP000187465">
    <property type="component" value="Unassembled WGS sequence"/>
</dbReference>
<dbReference type="Pfam" id="PF06152">
    <property type="entry name" value="Phage_min_cap2"/>
    <property type="match status" value="1"/>
</dbReference>
<reference evidence="1 2" key="1">
    <citation type="submission" date="2016-10" db="EMBL/GenBank/DDBJ databases">
        <title>Paenibacillus species isolates.</title>
        <authorList>
            <person name="Beno S.M."/>
        </authorList>
    </citation>
    <scope>NUCLEOTIDE SEQUENCE [LARGE SCALE GENOMIC DNA]</scope>
    <source>
        <strain evidence="1 2">FSL H7-0604</strain>
    </source>
</reference>
<proteinExistence type="predicted"/>
<dbReference type="RefSeq" id="WP_076179840.1">
    <property type="nucleotide sequence ID" value="NZ_MKQP01000076.1"/>
</dbReference>
<dbReference type="GO" id="GO:0005198">
    <property type="term" value="F:structural molecule activity"/>
    <property type="evidence" value="ECO:0007669"/>
    <property type="project" value="InterPro"/>
</dbReference>
<evidence type="ECO:0000313" key="2">
    <source>
        <dbReference type="Proteomes" id="UP000187465"/>
    </source>
</evidence>
<name>A0A1R0WUK9_9BACL</name>
<comment type="caution">
    <text evidence="1">The sequence shown here is derived from an EMBL/GenBank/DDBJ whole genome shotgun (WGS) entry which is preliminary data.</text>
</comment>
<accession>A0A1R0WUK9</accession>